<dbReference type="Proteomes" id="UP000016935">
    <property type="component" value="Unassembled WGS sequence"/>
</dbReference>
<feature type="region of interest" description="Disordered" evidence="1">
    <location>
        <begin position="154"/>
        <end position="200"/>
    </location>
</feature>
<evidence type="ECO:0000256" key="1">
    <source>
        <dbReference type="SAM" id="MobiDB-lite"/>
    </source>
</evidence>
<dbReference type="AlphaFoldDB" id="R0JQB7"/>
<proteinExistence type="predicted"/>
<feature type="compositionally biased region" description="Low complexity" evidence="1">
    <location>
        <begin position="154"/>
        <end position="176"/>
    </location>
</feature>
<evidence type="ECO:0008006" key="5">
    <source>
        <dbReference type="Google" id="ProtNLM"/>
    </source>
</evidence>
<accession>R0JQB7</accession>
<reference evidence="3 4" key="1">
    <citation type="journal article" date="2012" name="PLoS Pathog.">
        <title>Diverse lifestyles and strategies of plant pathogenesis encoded in the genomes of eighteen Dothideomycetes fungi.</title>
        <authorList>
            <person name="Ohm R.A."/>
            <person name="Feau N."/>
            <person name="Henrissat B."/>
            <person name="Schoch C.L."/>
            <person name="Horwitz B.A."/>
            <person name="Barry K.W."/>
            <person name="Condon B.J."/>
            <person name="Copeland A.C."/>
            <person name="Dhillon B."/>
            <person name="Glaser F."/>
            <person name="Hesse C.N."/>
            <person name="Kosti I."/>
            <person name="LaButti K."/>
            <person name="Lindquist E.A."/>
            <person name="Lucas S."/>
            <person name="Salamov A.A."/>
            <person name="Bradshaw R.E."/>
            <person name="Ciuffetti L."/>
            <person name="Hamelin R.C."/>
            <person name="Kema G.H.J."/>
            <person name="Lawrence C."/>
            <person name="Scott J.A."/>
            <person name="Spatafora J.W."/>
            <person name="Turgeon B.G."/>
            <person name="de Wit P.J.G.M."/>
            <person name="Zhong S."/>
            <person name="Goodwin S.B."/>
            <person name="Grigoriev I.V."/>
        </authorList>
    </citation>
    <scope>NUCLEOTIDE SEQUENCE [LARGE SCALE GENOMIC DNA]</scope>
    <source>
        <strain evidence="4">28A</strain>
    </source>
</reference>
<evidence type="ECO:0000256" key="2">
    <source>
        <dbReference type="SAM" id="Phobius"/>
    </source>
</evidence>
<evidence type="ECO:0000313" key="3">
    <source>
        <dbReference type="EMBL" id="EOA83373.1"/>
    </source>
</evidence>
<keyword evidence="4" id="KW-1185">Reference proteome</keyword>
<keyword evidence="2" id="KW-0472">Membrane</keyword>
<dbReference type="HOGENOM" id="CLU_566401_0_0_1"/>
<keyword evidence="2" id="KW-0812">Transmembrane</keyword>
<gene>
    <name evidence="3" type="ORF">SETTUDRAFT_22070</name>
</gene>
<dbReference type="EMBL" id="KB908833">
    <property type="protein sequence ID" value="EOA83373.1"/>
    <property type="molecule type" value="Genomic_DNA"/>
</dbReference>
<reference evidence="3 4" key="2">
    <citation type="journal article" date="2013" name="PLoS Genet.">
        <title>Comparative genome structure, secondary metabolite, and effector coding capacity across Cochliobolus pathogens.</title>
        <authorList>
            <person name="Condon B.J."/>
            <person name="Leng Y."/>
            <person name="Wu D."/>
            <person name="Bushley K.E."/>
            <person name="Ohm R.A."/>
            <person name="Otillar R."/>
            <person name="Martin J."/>
            <person name="Schackwitz W."/>
            <person name="Grimwood J."/>
            <person name="MohdZainudin N."/>
            <person name="Xue C."/>
            <person name="Wang R."/>
            <person name="Manning V.A."/>
            <person name="Dhillon B."/>
            <person name="Tu Z.J."/>
            <person name="Steffenson B.J."/>
            <person name="Salamov A."/>
            <person name="Sun H."/>
            <person name="Lowry S."/>
            <person name="LaButti K."/>
            <person name="Han J."/>
            <person name="Copeland A."/>
            <person name="Lindquist E."/>
            <person name="Barry K."/>
            <person name="Schmutz J."/>
            <person name="Baker S.E."/>
            <person name="Ciuffetti L.M."/>
            <person name="Grigoriev I.V."/>
            <person name="Zhong S."/>
            <person name="Turgeon B.G."/>
        </authorList>
    </citation>
    <scope>NUCLEOTIDE SEQUENCE [LARGE SCALE GENOMIC DNA]</scope>
    <source>
        <strain evidence="4">28A</strain>
    </source>
</reference>
<dbReference type="OrthoDB" id="3684984at2759"/>
<dbReference type="GeneID" id="19402509"/>
<dbReference type="RefSeq" id="XP_008028739.1">
    <property type="nucleotide sequence ID" value="XM_008030548.1"/>
</dbReference>
<keyword evidence="2" id="KW-1133">Transmembrane helix</keyword>
<organism evidence="3 4">
    <name type="scientific">Exserohilum turcicum (strain 28A)</name>
    <name type="common">Northern leaf blight fungus</name>
    <name type="synonym">Setosphaeria turcica</name>
    <dbReference type="NCBI Taxonomy" id="671987"/>
    <lineage>
        <taxon>Eukaryota</taxon>
        <taxon>Fungi</taxon>
        <taxon>Dikarya</taxon>
        <taxon>Ascomycota</taxon>
        <taxon>Pezizomycotina</taxon>
        <taxon>Dothideomycetes</taxon>
        <taxon>Pleosporomycetidae</taxon>
        <taxon>Pleosporales</taxon>
        <taxon>Pleosporineae</taxon>
        <taxon>Pleosporaceae</taxon>
        <taxon>Exserohilum</taxon>
    </lineage>
</organism>
<protein>
    <recommendedName>
        <fullName evidence="5">Extracellular membrane protein CFEM domain-containing protein</fullName>
    </recommendedName>
</protein>
<feature type="transmembrane region" description="Helical" evidence="2">
    <location>
        <begin position="328"/>
        <end position="351"/>
    </location>
</feature>
<sequence>MRQVYNIPSRAYDPPPLAPISSSPSLVLPAVPSPAVMDSTSCMISDKCRKDAKRDSHADADGREELNCETLVLQPGYFRCLCAKTKVMGHNEYFSAHCVLQECTDDQKRRAFLRQYQEGCRQIGSSLTDIPDEWGPYADNLALFSSAVASSTAQQTATTSTTPSQSTSSSAQPDQTRSLTSKTAMDKPTSTQPDTGETTSSLADIQIPICGITPQCMTEKPKGEPSCTPSDLDCICKTSHSLEKNTEFNQQCVLDTCYGDIGREEFLDNLIYHCKKVGYTLTDIPKRWEPYLPSSFPTTTSPGAPVLTSPSPPSPSPAASKNSFGPSAIAGTVVAATAVLTILLCLAKLYWNTRKKASRLRVENAQLHDATNPEGVSRRITALMSGTYTPSIASARPADDHAVQVTSQTDAYGLEEIPPYHGVAGETEDATTTVQEPVYDDSESDYGSLRSRAYAEHVSVHVRPLQIGHRQREARAGAGGWI</sequence>
<feature type="compositionally biased region" description="Polar residues" evidence="1">
    <location>
        <begin position="177"/>
        <end position="200"/>
    </location>
</feature>
<name>R0JQB7_EXST2</name>
<dbReference type="eggNOG" id="ENOG502T60D">
    <property type="taxonomic scope" value="Eukaryota"/>
</dbReference>
<feature type="region of interest" description="Disordered" evidence="1">
    <location>
        <begin position="302"/>
        <end position="321"/>
    </location>
</feature>
<evidence type="ECO:0000313" key="4">
    <source>
        <dbReference type="Proteomes" id="UP000016935"/>
    </source>
</evidence>